<feature type="compositionally biased region" description="Basic residues" evidence="1">
    <location>
        <begin position="308"/>
        <end position="320"/>
    </location>
</feature>
<feature type="compositionally biased region" description="Polar residues" evidence="1">
    <location>
        <begin position="291"/>
        <end position="300"/>
    </location>
</feature>
<dbReference type="Gene3D" id="2.70.70.10">
    <property type="entry name" value="Glucose Permease (Domain IIA)"/>
    <property type="match status" value="1"/>
</dbReference>
<feature type="compositionally biased region" description="Gly residues" evidence="1">
    <location>
        <begin position="266"/>
        <end position="276"/>
    </location>
</feature>
<gene>
    <name evidence="3" type="ORF">GCM10012287_37020</name>
</gene>
<protein>
    <submittedName>
        <fullName evidence="3">Peptidase</fullName>
    </submittedName>
</protein>
<name>A0ABQ2MJ05_9ACTN</name>
<evidence type="ECO:0000259" key="2">
    <source>
        <dbReference type="Pfam" id="PF01551"/>
    </source>
</evidence>
<feature type="domain" description="M23ase beta-sheet core" evidence="2">
    <location>
        <begin position="446"/>
        <end position="539"/>
    </location>
</feature>
<comment type="caution">
    <text evidence="3">The sequence shown here is derived from an EMBL/GenBank/DDBJ whole genome shotgun (WGS) entry which is preliminary data.</text>
</comment>
<keyword evidence="4" id="KW-1185">Reference proteome</keyword>
<dbReference type="RefSeq" id="WP_308424152.1">
    <property type="nucleotide sequence ID" value="NZ_BMMP01000011.1"/>
</dbReference>
<feature type="compositionally biased region" description="Basic and acidic residues" evidence="1">
    <location>
        <begin position="385"/>
        <end position="416"/>
    </location>
</feature>
<dbReference type="InterPro" id="IPR050570">
    <property type="entry name" value="Cell_wall_metabolism_enzyme"/>
</dbReference>
<reference evidence="4" key="1">
    <citation type="journal article" date="2019" name="Int. J. Syst. Evol. Microbiol.">
        <title>The Global Catalogue of Microorganisms (GCM) 10K type strain sequencing project: providing services to taxonomists for standard genome sequencing and annotation.</title>
        <authorList>
            <consortium name="The Broad Institute Genomics Platform"/>
            <consortium name="The Broad Institute Genome Sequencing Center for Infectious Disease"/>
            <person name="Wu L."/>
            <person name="Ma J."/>
        </authorList>
    </citation>
    <scope>NUCLEOTIDE SEQUENCE [LARGE SCALE GENOMIC DNA]</scope>
    <source>
        <strain evidence="4">CGMCC 4.7178</strain>
    </source>
</reference>
<proteinExistence type="predicted"/>
<dbReference type="SUPFAM" id="SSF51261">
    <property type="entry name" value="Duplicated hybrid motif"/>
    <property type="match status" value="1"/>
</dbReference>
<feature type="region of interest" description="Disordered" evidence="1">
    <location>
        <begin position="379"/>
        <end position="416"/>
    </location>
</feature>
<sequence length="551" mass="57321">MVNDRHPSGSSLPADTSSDFSYGAHDGYYEQAVFDIHAQQHGTSQGHPGAYDGYSAVAQGGSAASFGDGDPLFGSMPGTDTGAADAGYATGSHDVAYAGQGTGAYDVGGYDNGAAWGQYGQASGQWDSTQWNAGTGQWDATQWEGQWNSQAETGSWDTGQQEAQAAEHAGQYAEAAYDGYAYGYDATAQGLAHQDQHDSYDSLEPEAAAAYGTYEQQPSQGEFFATDGEPDATAAFPAFDSFHSVDAVPDAPAGQVYDENQAYDGHGTGWGHGAPGPDGREHPGTGPDFTPGTSAASEATTIGPPPHLRSRRRAAARPRRSAMLTVAVPSVAVMGVAGIAAASVAGNSPDDSTTTQASAPDSAVQPANSKLDTQLAGLSADADDFADRASRTQERIDLKERQEAERERKAREAARKEALRPKFALPVKENGLSAQYGQAGLNWMSVHTGIDFPVSEGTPVMAATDGTVTTKYDVSFGNMAVVTAPDGTETWYCHLSSTKIRSGEVKAGDTIGYSGSSGNSTGPHLHFEVHPGGGAAIDPLPWLRSKGLDPS</sequence>
<evidence type="ECO:0000313" key="3">
    <source>
        <dbReference type="EMBL" id="GGO52511.1"/>
    </source>
</evidence>
<organism evidence="3 4">
    <name type="scientific">Streptomyces daqingensis</name>
    <dbReference type="NCBI Taxonomy" id="1472640"/>
    <lineage>
        <taxon>Bacteria</taxon>
        <taxon>Bacillati</taxon>
        <taxon>Actinomycetota</taxon>
        <taxon>Actinomycetes</taxon>
        <taxon>Kitasatosporales</taxon>
        <taxon>Streptomycetaceae</taxon>
        <taxon>Streptomyces</taxon>
    </lineage>
</organism>
<dbReference type="Pfam" id="PF01551">
    <property type="entry name" value="Peptidase_M23"/>
    <property type="match status" value="1"/>
</dbReference>
<dbReference type="EMBL" id="BMMP01000011">
    <property type="protein sequence ID" value="GGO52511.1"/>
    <property type="molecule type" value="Genomic_DNA"/>
</dbReference>
<accession>A0ABQ2MJ05</accession>
<dbReference type="InterPro" id="IPR016047">
    <property type="entry name" value="M23ase_b-sheet_dom"/>
</dbReference>
<dbReference type="PANTHER" id="PTHR21666">
    <property type="entry name" value="PEPTIDASE-RELATED"/>
    <property type="match status" value="1"/>
</dbReference>
<dbReference type="PANTHER" id="PTHR21666:SF270">
    <property type="entry name" value="MUREIN HYDROLASE ACTIVATOR ENVC"/>
    <property type="match status" value="1"/>
</dbReference>
<dbReference type="CDD" id="cd12797">
    <property type="entry name" value="M23_peptidase"/>
    <property type="match status" value="1"/>
</dbReference>
<dbReference type="InterPro" id="IPR011055">
    <property type="entry name" value="Dup_hybrid_motif"/>
</dbReference>
<feature type="region of interest" description="Disordered" evidence="1">
    <location>
        <begin position="345"/>
        <end position="367"/>
    </location>
</feature>
<evidence type="ECO:0000313" key="4">
    <source>
        <dbReference type="Proteomes" id="UP000631535"/>
    </source>
</evidence>
<feature type="region of interest" description="Disordered" evidence="1">
    <location>
        <begin position="262"/>
        <end position="320"/>
    </location>
</feature>
<feature type="compositionally biased region" description="Polar residues" evidence="1">
    <location>
        <begin position="349"/>
        <end position="367"/>
    </location>
</feature>
<evidence type="ECO:0000256" key="1">
    <source>
        <dbReference type="SAM" id="MobiDB-lite"/>
    </source>
</evidence>
<dbReference type="Proteomes" id="UP000631535">
    <property type="component" value="Unassembled WGS sequence"/>
</dbReference>